<dbReference type="InterPro" id="IPR032506">
    <property type="entry name" value="SGSH_C"/>
</dbReference>
<dbReference type="GO" id="GO:0016787">
    <property type="term" value="F:hydrolase activity"/>
    <property type="evidence" value="ECO:0007669"/>
    <property type="project" value="UniProtKB-KW"/>
</dbReference>
<geneLocation type="plasmid" evidence="4 5">
    <name>pFA3</name>
</geneLocation>
<evidence type="ECO:0000313" key="4">
    <source>
        <dbReference type="EMBL" id="BDD12195.1"/>
    </source>
</evidence>
<evidence type="ECO:0000313" key="5">
    <source>
        <dbReference type="Proteomes" id="UP001348817"/>
    </source>
</evidence>
<dbReference type="AlphaFoldDB" id="A0AAU9DI00"/>
<dbReference type="CDD" id="cd16031">
    <property type="entry name" value="G6S_like"/>
    <property type="match status" value="1"/>
</dbReference>
<organism evidence="4 5">
    <name type="scientific">Fulvitalea axinellae</name>
    <dbReference type="NCBI Taxonomy" id="1182444"/>
    <lineage>
        <taxon>Bacteria</taxon>
        <taxon>Pseudomonadati</taxon>
        <taxon>Bacteroidota</taxon>
        <taxon>Cytophagia</taxon>
        <taxon>Cytophagales</taxon>
        <taxon>Persicobacteraceae</taxon>
        <taxon>Fulvitalea</taxon>
    </lineage>
</organism>
<dbReference type="PROSITE" id="PS51257">
    <property type="entry name" value="PROKAR_LIPOPROTEIN"/>
    <property type="match status" value="1"/>
</dbReference>
<dbReference type="InterPro" id="IPR024607">
    <property type="entry name" value="Sulfatase_CS"/>
</dbReference>
<dbReference type="KEGG" id="fax:FUAX_46270"/>
<comment type="similarity">
    <text evidence="1">Belongs to the sulfatase family.</text>
</comment>
<dbReference type="RefSeq" id="WP_338395338.1">
    <property type="nucleotide sequence ID" value="NZ_AP025317.1"/>
</dbReference>
<dbReference type="Proteomes" id="UP001348817">
    <property type="component" value="Plasmid pFA3"/>
</dbReference>
<name>A0AAU9DI00_9BACT</name>
<keyword evidence="4" id="KW-0614">Plasmid</keyword>
<dbReference type="PROSITE" id="PS00523">
    <property type="entry name" value="SULFATASE_1"/>
    <property type="match status" value="1"/>
</dbReference>
<protein>
    <submittedName>
        <fullName evidence="4">N-acetylglucosamine-6-sulfatase</fullName>
    </submittedName>
</protein>
<evidence type="ECO:0000256" key="1">
    <source>
        <dbReference type="ARBA" id="ARBA00008779"/>
    </source>
</evidence>
<dbReference type="Pfam" id="PF16347">
    <property type="entry name" value="SGSH_C"/>
    <property type="match status" value="1"/>
</dbReference>
<dbReference type="EMBL" id="AP025317">
    <property type="protein sequence ID" value="BDD12195.1"/>
    <property type="molecule type" value="Genomic_DNA"/>
</dbReference>
<evidence type="ECO:0000259" key="3">
    <source>
        <dbReference type="Pfam" id="PF16347"/>
    </source>
</evidence>
<gene>
    <name evidence="4" type="ORF">FUAX_46270</name>
</gene>
<dbReference type="Gene3D" id="3.40.720.10">
    <property type="entry name" value="Alkaline Phosphatase, subunit A"/>
    <property type="match status" value="1"/>
</dbReference>
<dbReference type="PROSITE" id="PS00149">
    <property type="entry name" value="SULFATASE_2"/>
    <property type="match status" value="1"/>
</dbReference>
<keyword evidence="5" id="KW-1185">Reference proteome</keyword>
<dbReference type="PANTHER" id="PTHR43108">
    <property type="entry name" value="N-ACETYLGLUCOSAMINE-6-SULFATASE FAMILY MEMBER"/>
    <property type="match status" value="1"/>
</dbReference>
<proteinExistence type="inferred from homology"/>
<reference evidence="4 5" key="1">
    <citation type="submission" date="2021-12" db="EMBL/GenBank/DDBJ databases">
        <title>Genome sequencing of bacteria with rrn-lacking chromosome and rrn-plasmid.</title>
        <authorList>
            <person name="Anda M."/>
            <person name="Iwasaki W."/>
        </authorList>
    </citation>
    <scope>NUCLEOTIDE SEQUENCE [LARGE SCALE GENOMIC DNA]</scope>
    <source>
        <strain evidence="4 5">DSM 100852</strain>
        <plasmid evidence="4 5">pFA3</plasmid>
    </source>
</reference>
<dbReference type="InterPro" id="IPR017850">
    <property type="entry name" value="Alkaline_phosphatase_core_sf"/>
</dbReference>
<dbReference type="SUPFAM" id="SSF53649">
    <property type="entry name" value="Alkaline phosphatase-like"/>
    <property type="match status" value="1"/>
</dbReference>
<keyword evidence="2" id="KW-0378">Hydrolase</keyword>
<dbReference type="PANTHER" id="PTHR43108:SF6">
    <property type="entry name" value="N-SULPHOGLUCOSAMINE SULPHOHYDROLASE"/>
    <property type="match status" value="1"/>
</dbReference>
<sequence>MNHLKKALGSVAVGTALAGSLFSCKPANKAEASLTKKKNRPNVLFIMTDDHAYQAIGAYGSKINKTPNLDRLANEGMRFDKAYVTNSICGPSRAVVLTGKYSHMNGKLDNRIPFDGSQQTFPKLFQKAGYQTAIVGKWHLYSEPTGFDYWNILPGQGEYYNPDFIEMGERKRLTGYCTDLTTDIALEWLDKKRDSGKPFMMMLHHKAPHRSWQPAERHLNLYDDQKIPEPETLFEDYKKRGGASAISEMSIVDHMRDGHDLKLEKKHASSSGNKWHDNSLERLRKRMNEAQRKAWENAYGPKNEAYAKANLKGEALLKWKYQRYIKDYLRCIASVDENIGRVLEYLEKKGQLDNTLIIYTSDQGFYLGEHGWFDKRFMYEESFRTPLLIRYPKLVKPGSVSKEMCMNLDFAPTMLDIAGLDIPWDVQGESMKPLLANAGVVPDSVEWRNSMYYHYYEFPGSHNVSRHYGVSDGKFKLIRFYKGAVSWELYDLENDPKEMKNLYNDPAYAKHISRLKKELKRLQIKYKDPASVGVPAKG</sequence>
<accession>A0AAU9DI00</accession>
<feature type="domain" description="N-sulphoglucosamine sulphohydrolase C-terminal" evidence="3">
    <location>
        <begin position="368"/>
        <end position="523"/>
    </location>
</feature>
<evidence type="ECO:0000256" key="2">
    <source>
        <dbReference type="ARBA" id="ARBA00022801"/>
    </source>
</evidence>